<gene>
    <name evidence="2" type="ORF">SAMN05216167_103521</name>
</gene>
<dbReference type="EMBL" id="FOLQ01000003">
    <property type="protein sequence ID" value="SFD15036.1"/>
    <property type="molecule type" value="Genomic_DNA"/>
</dbReference>
<evidence type="ECO:0000313" key="2">
    <source>
        <dbReference type="EMBL" id="SFD15036.1"/>
    </source>
</evidence>
<keyword evidence="3" id="KW-1185">Reference proteome</keyword>
<name>A0A1I1PYR3_9BACT</name>
<accession>A0A1I1PYR3</accession>
<dbReference type="Pfam" id="PF05721">
    <property type="entry name" value="PhyH"/>
    <property type="match status" value="1"/>
</dbReference>
<dbReference type="Gene3D" id="2.60.120.620">
    <property type="entry name" value="q2cbj1_9rhob like domain"/>
    <property type="match status" value="1"/>
</dbReference>
<reference evidence="2 3" key="1">
    <citation type="submission" date="2016-10" db="EMBL/GenBank/DDBJ databases">
        <authorList>
            <person name="de Groot N.N."/>
        </authorList>
    </citation>
    <scope>NUCLEOTIDE SEQUENCE [LARGE SCALE GENOMIC DNA]</scope>
    <source>
        <strain evidence="2 3">DSM 26130</strain>
    </source>
</reference>
<dbReference type="OrthoDB" id="9814777at2"/>
<dbReference type="STRING" id="662367.SAMN05216167_103521"/>
<dbReference type="SUPFAM" id="SSF51197">
    <property type="entry name" value="Clavaminate synthase-like"/>
    <property type="match status" value="1"/>
</dbReference>
<proteinExistence type="predicted"/>
<dbReference type="GO" id="GO:0005506">
    <property type="term" value="F:iron ion binding"/>
    <property type="evidence" value="ECO:0007669"/>
    <property type="project" value="UniProtKB-ARBA"/>
</dbReference>
<evidence type="ECO:0000256" key="1">
    <source>
        <dbReference type="ARBA" id="ARBA00001954"/>
    </source>
</evidence>
<dbReference type="PANTHER" id="PTHR20883:SF48">
    <property type="entry name" value="ECTOINE DIOXYGENASE"/>
    <property type="match status" value="1"/>
</dbReference>
<organism evidence="2 3">
    <name type="scientific">Spirosoma endophyticum</name>
    <dbReference type="NCBI Taxonomy" id="662367"/>
    <lineage>
        <taxon>Bacteria</taxon>
        <taxon>Pseudomonadati</taxon>
        <taxon>Bacteroidota</taxon>
        <taxon>Cytophagia</taxon>
        <taxon>Cytophagales</taxon>
        <taxon>Cytophagaceae</taxon>
        <taxon>Spirosoma</taxon>
    </lineage>
</organism>
<keyword evidence="2" id="KW-0223">Dioxygenase</keyword>
<comment type="cofactor">
    <cofactor evidence="1">
        <name>Fe(2+)</name>
        <dbReference type="ChEBI" id="CHEBI:29033"/>
    </cofactor>
</comment>
<dbReference type="GO" id="GO:0016706">
    <property type="term" value="F:2-oxoglutarate-dependent dioxygenase activity"/>
    <property type="evidence" value="ECO:0007669"/>
    <property type="project" value="UniProtKB-ARBA"/>
</dbReference>
<evidence type="ECO:0000313" key="3">
    <source>
        <dbReference type="Proteomes" id="UP000198598"/>
    </source>
</evidence>
<dbReference type="Proteomes" id="UP000198598">
    <property type="component" value="Unassembled WGS sequence"/>
</dbReference>
<protein>
    <submittedName>
        <fullName evidence="2">Phytanoyl-CoA dioxygenase (PhyH)</fullName>
    </submittedName>
</protein>
<dbReference type="InterPro" id="IPR008775">
    <property type="entry name" value="Phytyl_CoA_dOase-like"/>
</dbReference>
<keyword evidence="2" id="KW-0560">Oxidoreductase</keyword>
<dbReference type="AlphaFoldDB" id="A0A1I1PYR3"/>
<sequence>MSSLLTKLKSVAKRTFMSEQTAKPITEFDYPTLPWIDKKDADIPAFLKQFPGAKNLPYDLEEKMNFWRENGYVILDKAIPNLWIDQLLNEVEELIDQHEKYKTLVRIDLPEYKANPVLPVKDVPKKVLNGPYIKYMDFHDNSVIGKKIMLHQNIVTFLSAVFGDRVIGMQSLLFKYGSQQATHQDFAYVVSEIPSHLAAAWIALEDVHIDSGPLYYYPGSHTIGKFNFGNGIFFNGQSTLNPNDFASYLDETCQKAGLKKKTLLIKKGDVLLWHAALAHGGDEIRDPVLTRKSFVCHYSSDKAYRHHRQSPEVEPTRRTINGADVFVNPHMPDQEDIFSTGKSI</sequence>
<dbReference type="PANTHER" id="PTHR20883">
    <property type="entry name" value="PHYTANOYL-COA DIOXYGENASE DOMAIN CONTAINING 1"/>
    <property type="match status" value="1"/>
</dbReference>